<dbReference type="AlphaFoldDB" id="A0A9N7Z4P5"/>
<organism evidence="2 3">
    <name type="scientific">Pleuronectes platessa</name>
    <name type="common">European plaice</name>
    <dbReference type="NCBI Taxonomy" id="8262"/>
    <lineage>
        <taxon>Eukaryota</taxon>
        <taxon>Metazoa</taxon>
        <taxon>Chordata</taxon>
        <taxon>Craniata</taxon>
        <taxon>Vertebrata</taxon>
        <taxon>Euteleostomi</taxon>
        <taxon>Actinopterygii</taxon>
        <taxon>Neopterygii</taxon>
        <taxon>Teleostei</taxon>
        <taxon>Neoteleostei</taxon>
        <taxon>Acanthomorphata</taxon>
        <taxon>Carangaria</taxon>
        <taxon>Pleuronectiformes</taxon>
        <taxon>Pleuronectoidei</taxon>
        <taxon>Pleuronectidae</taxon>
        <taxon>Pleuronectes</taxon>
    </lineage>
</organism>
<dbReference type="Proteomes" id="UP001153269">
    <property type="component" value="Unassembled WGS sequence"/>
</dbReference>
<name>A0A9N7Z4P5_PLEPL</name>
<proteinExistence type="predicted"/>
<evidence type="ECO:0000313" key="2">
    <source>
        <dbReference type="EMBL" id="CAB1449732.1"/>
    </source>
</evidence>
<keyword evidence="3" id="KW-1185">Reference proteome</keyword>
<gene>
    <name evidence="2" type="ORF">PLEPLA_LOCUS37417</name>
</gene>
<evidence type="ECO:0000313" key="3">
    <source>
        <dbReference type="Proteomes" id="UP001153269"/>
    </source>
</evidence>
<reference evidence="2" key="1">
    <citation type="submission" date="2020-03" db="EMBL/GenBank/DDBJ databases">
        <authorList>
            <person name="Weist P."/>
        </authorList>
    </citation>
    <scope>NUCLEOTIDE SEQUENCE</scope>
</reference>
<sequence>MGNEQERSLLSDEARGLCAVQVSVNVAVHAAGCNCRPPVSAPSGERLEVWAPRSQSCNPNLPNTNSIQSLPALSMSLPLDYMALDLYGSRREAGSEGGERGKTEGICSSLREEV</sequence>
<comment type="caution">
    <text evidence="2">The sequence shown here is derived from an EMBL/GenBank/DDBJ whole genome shotgun (WGS) entry which is preliminary data.</text>
</comment>
<feature type="compositionally biased region" description="Basic and acidic residues" evidence="1">
    <location>
        <begin position="91"/>
        <end position="103"/>
    </location>
</feature>
<accession>A0A9N7Z4P5</accession>
<evidence type="ECO:0000256" key="1">
    <source>
        <dbReference type="SAM" id="MobiDB-lite"/>
    </source>
</evidence>
<dbReference type="EMBL" id="CADEAL010004025">
    <property type="protein sequence ID" value="CAB1449732.1"/>
    <property type="molecule type" value="Genomic_DNA"/>
</dbReference>
<protein>
    <submittedName>
        <fullName evidence="2">Uncharacterized protein</fullName>
    </submittedName>
</protein>
<feature type="region of interest" description="Disordered" evidence="1">
    <location>
        <begin position="91"/>
        <end position="114"/>
    </location>
</feature>